<protein>
    <submittedName>
        <fullName evidence="1">Uncharacterized protein</fullName>
    </submittedName>
</protein>
<evidence type="ECO:0000313" key="1">
    <source>
        <dbReference type="EMBL" id="DAD70208.1"/>
    </source>
</evidence>
<sequence length="52" mass="5772">MTLQITGDAKEIAELIEMLQKQCTKDAKLRNYVCGCIENNSGSIKLSRQNLG</sequence>
<accession>A0A8S5LK42</accession>
<organism evidence="1">
    <name type="scientific">Siphoviridae sp. ct3o911</name>
    <dbReference type="NCBI Taxonomy" id="2827560"/>
    <lineage>
        <taxon>Viruses</taxon>
        <taxon>Duplodnaviria</taxon>
        <taxon>Heunggongvirae</taxon>
        <taxon>Uroviricota</taxon>
        <taxon>Caudoviricetes</taxon>
    </lineage>
</organism>
<name>A0A8S5LK42_9CAUD</name>
<reference evidence="1" key="1">
    <citation type="journal article" date="2021" name="Proc. Natl. Acad. Sci. U.S.A.">
        <title>A Catalog of Tens of Thousands of Viruses from Human Metagenomes Reveals Hidden Associations with Chronic Diseases.</title>
        <authorList>
            <person name="Tisza M.J."/>
            <person name="Buck C.B."/>
        </authorList>
    </citation>
    <scope>NUCLEOTIDE SEQUENCE</scope>
    <source>
        <strain evidence="1">Ct3o911</strain>
    </source>
</reference>
<dbReference type="EMBL" id="BK015861">
    <property type="protein sequence ID" value="DAD70208.1"/>
    <property type="molecule type" value="Genomic_DNA"/>
</dbReference>
<proteinExistence type="predicted"/>